<comment type="caution">
    <text evidence="1">The sequence shown here is derived from an EMBL/GenBank/DDBJ whole genome shotgun (WGS) entry which is preliminary data.</text>
</comment>
<gene>
    <name evidence="1" type="ORF">CLV58_13326</name>
</gene>
<evidence type="ECO:0000313" key="1">
    <source>
        <dbReference type="EMBL" id="PRY27393.1"/>
    </source>
</evidence>
<organism evidence="1 2">
    <name type="scientific">Spirosoma oryzae</name>
    <dbReference type="NCBI Taxonomy" id="1469603"/>
    <lineage>
        <taxon>Bacteria</taxon>
        <taxon>Pseudomonadati</taxon>
        <taxon>Bacteroidota</taxon>
        <taxon>Cytophagia</taxon>
        <taxon>Cytophagales</taxon>
        <taxon>Cytophagaceae</taxon>
        <taxon>Spirosoma</taxon>
    </lineage>
</organism>
<dbReference type="Proteomes" id="UP000238375">
    <property type="component" value="Unassembled WGS sequence"/>
</dbReference>
<keyword evidence="2" id="KW-1185">Reference proteome</keyword>
<accession>A0A2T0S242</accession>
<evidence type="ECO:0000313" key="2">
    <source>
        <dbReference type="Proteomes" id="UP000238375"/>
    </source>
</evidence>
<proteinExistence type="predicted"/>
<sequence>MFANFNLFFSPFSSYGRVRAVFDYFFDIKKSSRSTDRLLYTQQNIDHCWPDYKLPFFISFTAKSAARAVSAIYVSDGFTHEADVIQAPSVLNTFLTA</sequence>
<dbReference type="AlphaFoldDB" id="A0A2T0S242"/>
<reference evidence="1 2" key="1">
    <citation type="submission" date="2018-03" db="EMBL/GenBank/DDBJ databases">
        <title>Genomic Encyclopedia of Archaeal and Bacterial Type Strains, Phase II (KMG-II): from individual species to whole genera.</title>
        <authorList>
            <person name="Goeker M."/>
        </authorList>
    </citation>
    <scope>NUCLEOTIDE SEQUENCE [LARGE SCALE GENOMIC DNA]</scope>
    <source>
        <strain evidence="1 2">DSM 28354</strain>
    </source>
</reference>
<dbReference type="EMBL" id="PVTE01000033">
    <property type="protein sequence ID" value="PRY27393.1"/>
    <property type="molecule type" value="Genomic_DNA"/>
</dbReference>
<name>A0A2T0S242_9BACT</name>
<protein>
    <submittedName>
        <fullName evidence="1">Uncharacterized protein</fullName>
    </submittedName>
</protein>